<evidence type="ECO:0000313" key="2">
    <source>
        <dbReference type="Proteomes" id="UP000032874"/>
    </source>
</evidence>
<accession>A0A093RRP4</accession>
<dbReference type="Proteomes" id="UP000032874">
    <property type="component" value="Unassembled WGS sequence"/>
</dbReference>
<sequence length="60" mass="6669">MLCLLFICLPFADVVASLPYSLPVHLPCLSKVIFYVAPQIAVLFFRLGQKQKSQRFAAGV</sequence>
<proteinExistence type="predicted"/>
<organism evidence="1 2">
    <name type="scientific">Pectobacterium betavasculorum</name>
    <dbReference type="NCBI Taxonomy" id="55207"/>
    <lineage>
        <taxon>Bacteria</taxon>
        <taxon>Pseudomonadati</taxon>
        <taxon>Pseudomonadota</taxon>
        <taxon>Gammaproteobacteria</taxon>
        <taxon>Enterobacterales</taxon>
        <taxon>Pectobacteriaceae</taxon>
        <taxon>Pectobacterium</taxon>
    </lineage>
</organism>
<dbReference type="AlphaFoldDB" id="A0A093RRP4"/>
<name>A0A093RRP4_9GAMM</name>
<dbReference type="EMBL" id="JQHM01000002">
    <property type="protein sequence ID" value="KFX05832.1"/>
    <property type="molecule type" value="Genomic_DNA"/>
</dbReference>
<dbReference type="eggNOG" id="ENOG5031I1Q">
    <property type="taxonomic scope" value="Bacteria"/>
</dbReference>
<reference evidence="1 2" key="1">
    <citation type="submission" date="2014-08" db="EMBL/GenBank/DDBJ databases">
        <title>Genome sequences of NCPPB Pectobacterium isolates.</title>
        <authorList>
            <person name="Glover R.H."/>
            <person name="Sapp M."/>
            <person name="Elphinstone J."/>
        </authorList>
    </citation>
    <scope>NUCLEOTIDE SEQUENCE [LARGE SCALE GENOMIC DNA]</scope>
    <source>
        <strain evidence="1 2">NCPPB 2795</strain>
    </source>
</reference>
<evidence type="ECO:0000313" key="1">
    <source>
        <dbReference type="EMBL" id="KFX05832.1"/>
    </source>
</evidence>
<comment type="caution">
    <text evidence="1">The sequence shown here is derived from an EMBL/GenBank/DDBJ whole genome shotgun (WGS) entry which is preliminary data.</text>
</comment>
<gene>
    <name evidence="1" type="ORF">KP22_08155</name>
</gene>
<protein>
    <submittedName>
        <fullName evidence="1">Uncharacterized protein</fullName>
    </submittedName>
</protein>